<dbReference type="AlphaFoldDB" id="A0A976IB35"/>
<organism evidence="1 2">
    <name type="scientific">Bremia lactucae</name>
    <name type="common">Lettuce downy mildew</name>
    <dbReference type="NCBI Taxonomy" id="4779"/>
    <lineage>
        <taxon>Eukaryota</taxon>
        <taxon>Sar</taxon>
        <taxon>Stramenopiles</taxon>
        <taxon>Oomycota</taxon>
        <taxon>Peronosporomycetes</taxon>
        <taxon>Peronosporales</taxon>
        <taxon>Peronosporaceae</taxon>
        <taxon>Bremia</taxon>
    </lineage>
</organism>
<protein>
    <submittedName>
        <fullName evidence="1">Uncharacterized protein</fullName>
    </submittedName>
</protein>
<dbReference type="RefSeq" id="XP_067815034.1">
    <property type="nucleotide sequence ID" value="XM_067964574.1"/>
</dbReference>
<gene>
    <name evidence="1" type="ORF">CCR75_006504</name>
</gene>
<reference evidence="1 2" key="1">
    <citation type="journal article" date="2021" name="Genome Biol.">
        <title>AFLAP: assembly-free linkage analysis pipeline using k-mers from genome sequencing data.</title>
        <authorList>
            <person name="Fletcher K."/>
            <person name="Zhang L."/>
            <person name="Gil J."/>
            <person name="Han R."/>
            <person name="Cavanaugh K."/>
            <person name="Michelmore R."/>
        </authorList>
    </citation>
    <scope>NUCLEOTIDE SEQUENCE [LARGE SCALE GENOMIC DNA]</scope>
    <source>
        <strain evidence="1 2">SF5</strain>
    </source>
</reference>
<evidence type="ECO:0000313" key="2">
    <source>
        <dbReference type="Proteomes" id="UP000294530"/>
    </source>
</evidence>
<comment type="caution">
    <text evidence="1">The sequence shown here is derived from an EMBL/GenBank/DDBJ whole genome shotgun (WGS) entry which is preliminary data.</text>
</comment>
<dbReference type="GeneID" id="94350245"/>
<name>A0A976IB35_BRELC</name>
<dbReference type="KEGG" id="blac:94350245"/>
<dbReference type="Proteomes" id="UP000294530">
    <property type="component" value="Unassembled WGS sequence"/>
</dbReference>
<dbReference type="EMBL" id="SHOA02000013">
    <property type="protein sequence ID" value="TDH65535.1"/>
    <property type="molecule type" value="Genomic_DNA"/>
</dbReference>
<sequence length="80" mass="9256">MVLRLAKHSLKTMLSNDLVEKSKVPQDACFYRVFRHVHLELCCKQRVDVWKVVVLHGCTTTVDLDEHVVSVTFVLSLCRM</sequence>
<evidence type="ECO:0000313" key="1">
    <source>
        <dbReference type="EMBL" id="TDH65535.1"/>
    </source>
</evidence>
<accession>A0A976IB35</accession>
<proteinExistence type="predicted"/>
<keyword evidence="2" id="KW-1185">Reference proteome</keyword>